<dbReference type="OrthoDB" id="3615249at2"/>
<evidence type="ECO:0000313" key="1">
    <source>
        <dbReference type="EMBL" id="RSM84980.1"/>
    </source>
</evidence>
<evidence type="ECO:0000313" key="2">
    <source>
        <dbReference type="Proteomes" id="UP000287547"/>
    </source>
</evidence>
<protein>
    <submittedName>
        <fullName evidence="1">Uncharacterized protein</fullName>
    </submittedName>
</protein>
<accession>A0A428ZAF6</accession>
<dbReference type="RefSeq" id="WP_037267096.1">
    <property type="nucleotide sequence ID" value="NZ_QHKI01000014.1"/>
</dbReference>
<sequence length="232" mass="25530">MDGKAYLEKLISDRLRAAREQPESSRGASINLQEINGIATGLIAAGVLTPQDGDRLLTDLRKTMERAGWITVVRQHVSETSHFGPTAFARRTSDAPAPAPMAVQPQPTDPPELLRVVGLVGRSVKHGDISRSFISLEVWSRSLILRSALPQDGEWRPETMRQFFDGRIRWRAWDDQGTQYRSTSMSGGSSSAVGGLVFENRAFFPSPPEGADLLTVIAEHPDHQAVVELPLH</sequence>
<dbReference type="Proteomes" id="UP000287547">
    <property type="component" value="Unassembled WGS sequence"/>
</dbReference>
<gene>
    <name evidence="1" type="ORF">DMH04_19170</name>
</gene>
<organism evidence="1 2">
    <name type="scientific">Kibdelosporangium aridum</name>
    <dbReference type="NCBI Taxonomy" id="2030"/>
    <lineage>
        <taxon>Bacteria</taxon>
        <taxon>Bacillati</taxon>
        <taxon>Actinomycetota</taxon>
        <taxon>Actinomycetes</taxon>
        <taxon>Pseudonocardiales</taxon>
        <taxon>Pseudonocardiaceae</taxon>
        <taxon>Kibdelosporangium</taxon>
    </lineage>
</organism>
<dbReference type="EMBL" id="QHKI01000014">
    <property type="protein sequence ID" value="RSM84980.1"/>
    <property type="molecule type" value="Genomic_DNA"/>
</dbReference>
<dbReference type="AlphaFoldDB" id="A0A428ZAF6"/>
<comment type="caution">
    <text evidence="1">The sequence shown here is derived from an EMBL/GenBank/DDBJ whole genome shotgun (WGS) entry which is preliminary data.</text>
</comment>
<name>A0A428ZAF6_KIBAR</name>
<proteinExistence type="predicted"/>
<reference evidence="1 2" key="1">
    <citation type="submission" date="2018-05" db="EMBL/GenBank/DDBJ databases">
        <title>Evolution of GPA BGCs.</title>
        <authorList>
            <person name="Waglechner N."/>
            <person name="Wright G.D."/>
        </authorList>
    </citation>
    <scope>NUCLEOTIDE SEQUENCE [LARGE SCALE GENOMIC DNA]</scope>
    <source>
        <strain evidence="1 2">A82846</strain>
    </source>
</reference>